<dbReference type="GO" id="GO:0004674">
    <property type="term" value="F:protein serine/threonine kinase activity"/>
    <property type="evidence" value="ECO:0007669"/>
    <property type="project" value="UniProtKB-KW"/>
</dbReference>
<comment type="caution">
    <text evidence="13">The sequence shown here is derived from an EMBL/GenBank/DDBJ whole genome shotgun (WGS) entry which is preliminary data.</text>
</comment>
<name>A0A6A5M5Z1_LUPAL</name>
<dbReference type="Proteomes" id="UP000447434">
    <property type="component" value="Chromosome 12"/>
</dbReference>
<dbReference type="PANTHER" id="PTHR24348:SF68">
    <property type="entry name" value="SERINE_THREONINE-PROTEIN KINASE ATG1C"/>
    <property type="match status" value="1"/>
</dbReference>
<keyword evidence="3" id="KW-0723">Serine/threonine-protein kinase</keyword>
<dbReference type="PROSITE" id="PS00107">
    <property type="entry name" value="PROTEIN_KINASE_ATP"/>
    <property type="match status" value="1"/>
</dbReference>
<keyword evidence="4" id="KW-0808">Transferase</keyword>
<proteinExistence type="predicted"/>
<dbReference type="GO" id="GO:0031410">
    <property type="term" value="C:cytoplasmic vesicle"/>
    <property type="evidence" value="ECO:0007669"/>
    <property type="project" value="UniProtKB-KW"/>
</dbReference>
<dbReference type="OrthoDB" id="346907at2759"/>
<evidence type="ECO:0000256" key="12">
    <source>
        <dbReference type="SAM" id="MobiDB-lite"/>
    </source>
</evidence>
<dbReference type="Pfam" id="PF24497">
    <property type="entry name" value="MIT_ATG1"/>
    <property type="match status" value="1"/>
</dbReference>
<comment type="function">
    <text evidence="11">Serine/threonine protein kinase involved in autophagy. The ATG1-ATG13 protein kinase complex regulates downstream events required for autophagosome enclosure and/or vacuolar delivery.</text>
</comment>
<accession>A0A6A5M5Z1</accession>
<dbReference type="Pfam" id="PF00069">
    <property type="entry name" value="Pkinase"/>
    <property type="match status" value="1"/>
</dbReference>
<evidence type="ECO:0000256" key="7">
    <source>
        <dbReference type="ARBA" id="ARBA00022840"/>
    </source>
</evidence>
<dbReference type="PANTHER" id="PTHR24348">
    <property type="entry name" value="SERINE/THREONINE-PROTEIN KINASE UNC-51-RELATED"/>
    <property type="match status" value="1"/>
</dbReference>
<keyword evidence="14" id="KW-1185">Reference proteome</keyword>
<keyword evidence="2" id="KW-0813">Transport</keyword>
<dbReference type="GO" id="GO:0005776">
    <property type="term" value="C:autophagosome"/>
    <property type="evidence" value="ECO:0007669"/>
    <property type="project" value="UniProtKB-SubCell"/>
</dbReference>
<evidence type="ECO:0000313" key="14">
    <source>
        <dbReference type="Proteomes" id="UP000447434"/>
    </source>
</evidence>
<evidence type="ECO:0000313" key="13">
    <source>
        <dbReference type="EMBL" id="KAE9603341.1"/>
    </source>
</evidence>
<dbReference type="EMBL" id="WOCE01000012">
    <property type="protein sequence ID" value="KAE9603341.1"/>
    <property type="molecule type" value="Genomic_DNA"/>
</dbReference>
<keyword evidence="6" id="KW-0418">Kinase</keyword>
<dbReference type="SMART" id="SM00220">
    <property type="entry name" value="S_TKc"/>
    <property type="match status" value="1"/>
</dbReference>
<feature type="compositionally biased region" description="Polar residues" evidence="12">
    <location>
        <begin position="470"/>
        <end position="479"/>
    </location>
</feature>
<keyword evidence="9" id="KW-0072">Autophagy</keyword>
<evidence type="ECO:0000256" key="2">
    <source>
        <dbReference type="ARBA" id="ARBA00022448"/>
    </source>
</evidence>
<dbReference type="InterPro" id="IPR056281">
    <property type="entry name" value="MIT_ATG1a/b/c"/>
</dbReference>
<dbReference type="FunFam" id="3.30.200.20:FF:000042">
    <property type="entry name" value="Aurora kinase A"/>
    <property type="match status" value="1"/>
</dbReference>
<evidence type="ECO:0000256" key="10">
    <source>
        <dbReference type="ARBA" id="ARBA00023329"/>
    </source>
</evidence>
<dbReference type="Gene3D" id="1.10.510.10">
    <property type="entry name" value="Transferase(Phosphotransferase) domain 1"/>
    <property type="match status" value="1"/>
</dbReference>
<dbReference type="SUPFAM" id="SSF56112">
    <property type="entry name" value="Protein kinase-like (PK-like)"/>
    <property type="match status" value="1"/>
</dbReference>
<reference evidence="14" key="1">
    <citation type="journal article" date="2020" name="Nat. Commun.">
        <title>Genome sequence of the cluster root forming white lupin.</title>
        <authorList>
            <person name="Hufnagel B."/>
            <person name="Marques A."/>
            <person name="Soriano A."/>
            <person name="Marques L."/>
            <person name="Divol F."/>
            <person name="Doumas P."/>
            <person name="Sallet E."/>
            <person name="Mancinotti D."/>
            <person name="Carrere S."/>
            <person name="Marande W."/>
            <person name="Arribat S."/>
            <person name="Keller J."/>
            <person name="Huneau C."/>
            <person name="Blein T."/>
            <person name="Aime D."/>
            <person name="Laguerre M."/>
            <person name="Taylor J."/>
            <person name="Schubert V."/>
            <person name="Nelson M."/>
            <person name="Geu-Flores F."/>
            <person name="Crespi M."/>
            <person name="Gallardo-Guerrero K."/>
            <person name="Delaux P.-M."/>
            <person name="Salse J."/>
            <person name="Berges H."/>
            <person name="Guyot R."/>
            <person name="Gouzy J."/>
            <person name="Peret B."/>
        </authorList>
    </citation>
    <scope>NUCLEOTIDE SEQUENCE [LARGE SCALE GENOMIC DNA]</scope>
    <source>
        <strain evidence="14">cv. Amiga</strain>
    </source>
</reference>
<dbReference type="InterPro" id="IPR017441">
    <property type="entry name" value="Protein_kinase_ATP_BS"/>
</dbReference>
<dbReference type="GO" id="GO:0015031">
    <property type="term" value="P:protein transport"/>
    <property type="evidence" value="ECO:0007669"/>
    <property type="project" value="UniProtKB-KW"/>
</dbReference>
<keyword evidence="8" id="KW-0653">Protein transport</keyword>
<feature type="region of interest" description="Disordered" evidence="12">
    <location>
        <begin position="470"/>
        <end position="501"/>
    </location>
</feature>
<organism evidence="13 14">
    <name type="scientific">Lupinus albus</name>
    <name type="common">White lupine</name>
    <name type="synonym">Lupinus termis</name>
    <dbReference type="NCBI Taxonomy" id="3870"/>
    <lineage>
        <taxon>Eukaryota</taxon>
        <taxon>Viridiplantae</taxon>
        <taxon>Streptophyta</taxon>
        <taxon>Embryophyta</taxon>
        <taxon>Tracheophyta</taxon>
        <taxon>Spermatophyta</taxon>
        <taxon>Magnoliopsida</taxon>
        <taxon>eudicotyledons</taxon>
        <taxon>Gunneridae</taxon>
        <taxon>Pentapetalae</taxon>
        <taxon>rosids</taxon>
        <taxon>fabids</taxon>
        <taxon>Fabales</taxon>
        <taxon>Fabaceae</taxon>
        <taxon>Papilionoideae</taxon>
        <taxon>50 kb inversion clade</taxon>
        <taxon>genistoids sensu lato</taxon>
        <taxon>core genistoids</taxon>
        <taxon>Genisteae</taxon>
        <taxon>Lupinus</taxon>
    </lineage>
</organism>
<feature type="region of interest" description="Disordered" evidence="12">
    <location>
        <begin position="431"/>
        <end position="453"/>
    </location>
</feature>
<evidence type="ECO:0000256" key="4">
    <source>
        <dbReference type="ARBA" id="ARBA00022679"/>
    </source>
</evidence>
<keyword evidence="7" id="KW-0067">ATP-binding</keyword>
<keyword evidence="5" id="KW-0547">Nucleotide-binding</keyword>
<dbReference type="FunFam" id="1.10.510.10:FF:000548">
    <property type="entry name" value="Serine/threonine-protein kinase ATG1"/>
    <property type="match status" value="1"/>
</dbReference>
<dbReference type="InterPro" id="IPR011009">
    <property type="entry name" value="Kinase-like_dom_sf"/>
</dbReference>
<dbReference type="AlphaFoldDB" id="A0A6A5M5Z1"/>
<dbReference type="GO" id="GO:0005524">
    <property type="term" value="F:ATP binding"/>
    <property type="evidence" value="ECO:0007669"/>
    <property type="project" value="UniProtKB-UniRule"/>
</dbReference>
<dbReference type="InterPro" id="IPR008271">
    <property type="entry name" value="Ser/Thr_kinase_AS"/>
</dbReference>
<sequence length="729" mass="81390">MAEATGRSRVVGDYIVGKQIGAGSFSVVWHGRHKVHGTEVAIKEIVTLRLNNKLQESLMSEVSILNQINHPNIIRLHEIIQAPGKIHIVLEYCKGGDLSLYIQRHGRVPEATAKHFMQQLATGLQVLRDNNLIHRDLKPQNLLLSRNDERSVLKIADFGFARSLQPRGLAETLCGSPLYMAPEIMQLQKYDAKADLWSVGAILFQLVTGKTPFTGNNQIQLLQNIMKSTELQFPSDNQSLSIDCKDLCRKLLRRNPVERLTFEEFFNHPFLSQKQPELDEPLRSRSSSRLVGECCSTESDPLRRTEEKYQEDCLPFSLDVDSSGAEGIPSFSRKKSSIKSTYGFDLNTILDKVEPTSPISNNVSYTSKYDSLAQRPENTTRRLDNHKISRNLTDPPEQRFVIPHSKVTDSLENIDQDYVLVSGPPMDVSPSLVSDSKMSHSQYRPGNVPQDPSNTMTKLSAPMPIVVAPTSSTYQIGSSESRDSAPGTSHGSIDTGDEQPSAHCMTRIKSLKQCASAITELVNEKIEAGKQLEAFSIRLVILAIWKQALHMCHTQAASAMEGNPSQETSRYRRSTSKKHGSFDLEGCILGNTQGSKDILPQIESEFLKEFEHAEELAKAIEPGNAEMPDAMETIFQSALAFGRHGGVEELMGEMESAAALYSKAVRLIVFLLVEAPSLILNPPFSLTNSDRYRLRTYIDILNNRQGYSRSQRIDLLKCDDSQGMLKEKF</sequence>
<dbReference type="PROSITE" id="PS00108">
    <property type="entry name" value="PROTEIN_KINASE_ST"/>
    <property type="match status" value="1"/>
</dbReference>
<dbReference type="GO" id="GO:0010506">
    <property type="term" value="P:regulation of autophagy"/>
    <property type="evidence" value="ECO:0007669"/>
    <property type="project" value="InterPro"/>
</dbReference>
<dbReference type="InterPro" id="IPR000719">
    <property type="entry name" value="Prot_kinase_dom"/>
</dbReference>
<dbReference type="PROSITE" id="PS50011">
    <property type="entry name" value="PROTEIN_KINASE_DOM"/>
    <property type="match status" value="1"/>
</dbReference>
<evidence type="ECO:0000256" key="11">
    <source>
        <dbReference type="ARBA" id="ARBA00053729"/>
    </source>
</evidence>
<evidence type="ECO:0000256" key="5">
    <source>
        <dbReference type="ARBA" id="ARBA00022741"/>
    </source>
</evidence>
<evidence type="ECO:0000256" key="6">
    <source>
        <dbReference type="ARBA" id="ARBA00022777"/>
    </source>
</evidence>
<dbReference type="InterPro" id="IPR045269">
    <property type="entry name" value="Atg1-like"/>
</dbReference>
<evidence type="ECO:0000256" key="9">
    <source>
        <dbReference type="ARBA" id="ARBA00023006"/>
    </source>
</evidence>
<dbReference type="CDD" id="cd14009">
    <property type="entry name" value="STKc_ATG1_ULK_like"/>
    <property type="match status" value="1"/>
</dbReference>
<evidence type="ECO:0000256" key="8">
    <source>
        <dbReference type="ARBA" id="ARBA00022927"/>
    </source>
</evidence>
<keyword evidence="10" id="KW-0968">Cytoplasmic vesicle</keyword>
<evidence type="ECO:0000256" key="3">
    <source>
        <dbReference type="ARBA" id="ARBA00022527"/>
    </source>
</evidence>
<protein>
    <submittedName>
        <fullName evidence="13">Uncharacterized protein</fullName>
    </submittedName>
</protein>
<gene>
    <name evidence="13" type="ORF">Lalb_Chr12g0209491</name>
</gene>
<evidence type="ECO:0000256" key="1">
    <source>
        <dbReference type="ARBA" id="ARBA00004419"/>
    </source>
</evidence>
<comment type="subcellular location">
    <subcellularLocation>
        <location evidence="1">Cytoplasmic vesicle</location>
        <location evidence="1">Autophagosome</location>
    </subcellularLocation>
</comment>
<dbReference type="GO" id="GO:0006914">
    <property type="term" value="P:autophagy"/>
    <property type="evidence" value="ECO:0007669"/>
    <property type="project" value="UniProtKB-KW"/>
</dbReference>